<keyword evidence="18" id="KW-1185">Reference proteome</keyword>
<feature type="transmembrane region" description="Helical" evidence="15">
    <location>
        <begin position="12"/>
        <end position="30"/>
    </location>
</feature>
<evidence type="ECO:0000256" key="2">
    <source>
        <dbReference type="ARBA" id="ARBA00018370"/>
    </source>
</evidence>
<keyword evidence="5 15" id="KW-0812">Transmembrane</keyword>
<evidence type="ECO:0000259" key="16">
    <source>
        <dbReference type="PROSITE" id="PS50198"/>
    </source>
</evidence>
<evidence type="ECO:0000256" key="8">
    <source>
        <dbReference type="ARBA" id="ARBA00023186"/>
    </source>
</evidence>
<evidence type="ECO:0000256" key="3">
    <source>
        <dbReference type="ARBA" id="ARBA00022475"/>
    </source>
</evidence>
<comment type="similarity">
    <text evidence="11">Belongs to the PpiD chaperone family.</text>
</comment>
<dbReference type="Proteomes" id="UP001209803">
    <property type="component" value="Chromosome"/>
</dbReference>
<organism evidence="17 18">
    <name type="scientific">Roseibium porphyridii</name>
    <dbReference type="NCBI Taxonomy" id="2866279"/>
    <lineage>
        <taxon>Bacteria</taxon>
        <taxon>Pseudomonadati</taxon>
        <taxon>Pseudomonadota</taxon>
        <taxon>Alphaproteobacteria</taxon>
        <taxon>Hyphomicrobiales</taxon>
        <taxon>Stappiaceae</taxon>
        <taxon>Roseibium</taxon>
    </lineage>
</organism>
<proteinExistence type="inferred from homology"/>
<evidence type="ECO:0000313" key="18">
    <source>
        <dbReference type="Proteomes" id="UP001209803"/>
    </source>
</evidence>
<reference evidence="17 18" key="1">
    <citation type="submission" date="2023-03" db="EMBL/GenBank/DDBJ databases">
        <title>Roseibium porphyridii sp. nov. and Roseibium rhodosorbium sp. nov. isolated from marine algae, Porphyridium cruentum and Rhodosorus marinus, respectively.</title>
        <authorList>
            <person name="Lee M.W."/>
            <person name="Choi B.J."/>
            <person name="Lee J.K."/>
            <person name="Choi D.G."/>
            <person name="Baek J.H."/>
            <person name="Bayburt H."/>
            <person name="Kim J.M."/>
            <person name="Han D.M."/>
            <person name="Kim K.H."/>
            <person name="Jeon C.O."/>
        </authorList>
    </citation>
    <scope>NUCLEOTIDE SEQUENCE [LARGE SCALE GENOMIC DNA]</scope>
    <source>
        <strain evidence="17 18">KMA01</strain>
    </source>
</reference>
<dbReference type="SUPFAM" id="SSF54534">
    <property type="entry name" value="FKBP-like"/>
    <property type="match status" value="1"/>
</dbReference>
<evidence type="ECO:0000256" key="5">
    <source>
        <dbReference type="ARBA" id="ARBA00022692"/>
    </source>
</evidence>
<dbReference type="Gene3D" id="3.10.50.40">
    <property type="match status" value="1"/>
</dbReference>
<evidence type="ECO:0000256" key="7">
    <source>
        <dbReference type="ARBA" id="ARBA00023136"/>
    </source>
</evidence>
<dbReference type="RefSeq" id="WP_265681913.1">
    <property type="nucleotide sequence ID" value="NZ_CP120863.1"/>
</dbReference>
<dbReference type="EMBL" id="CP120863">
    <property type="protein sequence ID" value="WFE87419.1"/>
    <property type="molecule type" value="Genomic_DNA"/>
</dbReference>
<gene>
    <name evidence="17" type="ORF">K1718_14690</name>
</gene>
<sequence>MLDALRKGAGTWIAKIFIALLIFSFAIWGVTDFLQGFGQNTAARVGDTEVSLLDFDRTYRQDLNRFGQQLGRPLTPSEGAALGIPQQSLGRLVAEAAMNNAANELKLSVSDERLATIIQSDPAFQSSSGRYDRTRLQQVLQSNGYTEDEYVVQRRHIAERSQLAEGIAGSMKAPVAYLEALNAYQSESRNAEYLLITADYIGEIEDPADGDLSTYFEDNKANFKAPEYREIKMLELTPEALSRPGDIVEEDALAEYERRKEDFSQPERRRVRQMSFPSQEAAEEAAAELQGGKTFDDLMTERNLTNNDVSLGEMARADFLDETLGDTAFSLAEGETSGAVDGRFSTVVLNVEEILPEDVQPFEEVRDTIVTELASEQAEREILDLLDEIEDARAGGALLDEVGERFSLQVKSPEAFDASGLSMSRSTVELTETDGLVSGAFDSDIGIENDVIQLGNQGFLWYEVTKVIPARDRTLDEVREDAIASWKRDEMAKRLGEAADASLAKAESGTPLANLATEMGLEVKTADDLRRNNPLGDLGQEAITAVFNGPEGSAATTASADGNSRVVLKVTATSRPELEADSPEAAALGSQLSQQIQETLLGQFISDQERKSGVEINNVGISQVIGLTQQQH</sequence>
<dbReference type="InterPro" id="IPR027304">
    <property type="entry name" value="Trigger_fact/SurA_dom_sf"/>
</dbReference>
<keyword evidence="6 15" id="KW-1133">Transmembrane helix</keyword>
<comment type="subcellular location">
    <subcellularLocation>
        <location evidence="1">Cell inner membrane</location>
        <topology evidence="1">Single-pass type II membrane protein</topology>
        <orientation evidence="1">Periplasmic side</orientation>
    </subcellularLocation>
</comment>
<keyword evidence="14" id="KW-0697">Rotamase</keyword>
<dbReference type="PANTHER" id="PTHR47529:SF1">
    <property type="entry name" value="PERIPLASMIC CHAPERONE PPID"/>
    <property type="match status" value="1"/>
</dbReference>
<evidence type="ECO:0000256" key="4">
    <source>
        <dbReference type="ARBA" id="ARBA00022519"/>
    </source>
</evidence>
<evidence type="ECO:0000256" key="6">
    <source>
        <dbReference type="ARBA" id="ARBA00022989"/>
    </source>
</evidence>
<keyword evidence="8" id="KW-0143">Chaperone</keyword>
<evidence type="ECO:0000256" key="14">
    <source>
        <dbReference type="PROSITE-ProRule" id="PRU00278"/>
    </source>
</evidence>
<dbReference type="InterPro" id="IPR000297">
    <property type="entry name" value="PPIase_PpiC"/>
</dbReference>
<keyword evidence="14" id="KW-0413">Isomerase</keyword>
<evidence type="ECO:0000256" key="9">
    <source>
        <dbReference type="ARBA" id="ARBA00030642"/>
    </source>
</evidence>
<keyword evidence="3" id="KW-1003">Cell membrane</keyword>
<name>A0ABY8EWY9_9HYPH</name>
<feature type="domain" description="PpiC" evidence="16">
    <location>
        <begin position="266"/>
        <end position="353"/>
    </location>
</feature>
<accession>A0ABY8EWY9</accession>
<dbReference type="Gene3D" id="1.10.4030.10">
    <property type="entry name" value="Porin chaperone SurA, peptide-binding domain"/>
    <property type="match status" value="1"/>
</dbReference>
<protein>
    <recommendedName>
        <fullName evidence="2">Parvulin-like PPIase</fullName>
    </recommendedName>
    <alternativeName>
        <fullName evidence="9">Peptidyl-prolyl cis-trans isomerase plp</fullName>
    </alternativeName>
    <alternativeName>
        <fullName evidence="12">Periplasmic chaperone PpiD</fullName>
    </alternativeName>
    <alternativeName>
        <fullName evidence="13">Periplasmic folding chaperone</fullName>
    </alternativeName>
    <alternativeName>
        <fullName evidence="10">Rotamase plp</fullName>
    </alternativeName>
</protein>
<dbReference type="Pfam" id="PF13145">
    <property type="entry name" value="Rotamase_2"/>
    <property type="match status" value="1"/>
</dbReference>
<evidence type="ECO:0000313" key="17">
    <source>
        <dbReference type="EMBL" id="WFE87419.1"/>
    </source>
</evidence>
<dbReference type="Pfam" id="PF13624">
    <property type="entry name" value="SurA_N_3"/>
    <property type="match status" value="1"/>
</dbReference>
<evidence type="ECO:0000256" key="15">
    <source>
        <dbReference type="SAM" id="Phobius"/>
    </source>
</evidence>
<dbReference type="PANTHER" id="PTHR47529">
    <property type="entry name" value="PEPTIDYL-PROLYL CIS-TRANS ISOMERASE D"/>
    <property type="match status" value="1"/>
</dbReference>
<dbReference type="InterPro" id="IPR052029">
    <property type="entry name" value="PpiD_chaperone"/>
</dbReference>
<keyword evidence="4" id="KW-0997">Cell inner membrane</keyword>
<dbReference type="PROSITE" id="PS50198">
    <property type="entry name" value="PPIC_PPIASE_2"/>
    <property type="match status" value="1"/>
</dbReference>
<evidence type="ECO:0000256" key="11">
    <source>
        <dbReference type="ARBA" id="ARBA00038408"/>
    </source>
</evidence>
<dbReference type="InterPro" id="IPR046357">
    <property type="entry name" value="PPIase_dom_sf"/>
</dbReference>
<keyword evidence="7 15" id="KW-0472">Membrane</keyword>
<evidence type="ECO:0000256" key="10">
    <source>
        <dbReference type="ARBA" id="ARBA00031484"/>
    </source>
</evidence>
<dbReference type="SUPFAM" id="SSF109998">
    <property type="entry name" value="Triger factor/SurA peptide-binding domain-like"/>
    <property type="match status" value="1"/>
</dbReference>
<evidence type="ECO:0000256" key="12">
    <source>
        <dbReference type="ARBA" id="ARBA00040743"/>
    </source>
</evidence>
<evidence type="ECO:0000256" key="1">
    <source>
        <dbReference type="ARBA" id="ARBA00004382"/>
    </source>
</evidence>
<evidence type="ECO:0000256" key="13">
    <source>
        <dbReference type="ARBA" id="ARBA00042775"/>
    </source>
</evidence>